<dbReference type="AlphaFoldDB" id="A0A7V7NPX7"/>
<dbReference type="Proteomes" id="UP000423756">
    <property type="component" value="Unassembled WGS sequence"/>
</dbReference>
<dbReference type="Gene3D" id="1.25.40.10">
    <property type="entry name" value="Tetratricopeptide repeat domain"/>
    <property type="match status" value="3"/>
</dbReference>
<dbReference type="RefSeq" id="WP_137407155.1">
    <property type="nucleotide sequence ID" value="NZ_AP025466.1"/>
</dbReference>
<evidence type="ECO:0008006" key="5">
    <source>
        <dbReference type="Google" id="ProtNLM"/>
    </source>
</evidence>
<comment type="caution">
    <text evidence="3">The sequence shown here is derived from an EMBL/GenBank/DDBJ whole genome shotgun (WGS) entry which is preliminary data.</text>
</comment>
<dbReference type="EMBL" id="VZPX01000069">
    <property type="protein sequence ID" value="KAB0470266.1"/>
    <property type="molecule type" value="Genomic_DNA"/>
</dbReference>
<proteinExistence type="predicted"/>
<dbReference type="InterPro" id="IPR050498">
    <property type="entry name" value="Ycf3"/>
</dbReference>
<dbReference type="SUPFAM" id="SSF48452">
    <property type="entry name" value="TPR-like"/>
    <property type="match status" value="2"/>
</dbReference>
<dbReference type="PANTHER" id="PTHR44858">
    <property type="entry name" value="TETRATRICOPEPTIDE REPEAT PROTEIN 6"/>
    <property type="match status" value="1"/>
</dbReference>
<organism evidence="3 4">
    <name type="scientific">Vibrio chagasii</name>
    <dbReference type="NCBI Taxonomy" id="170679"/>
    <lineage>
        <taxon>Bacteria</taxon>
        <taxon>Pseudomonadati</taxon>
        <taxon>Pseudomonadota</taxon>
        <taxon>Gammaproteobacteria</taxon>
        <taxon>Vibrionales</taxon>
        <taxon>Vibrionaceae</taxon>
        <taxon>Vibrio</taxon>
    </lineage>
</organism>
<sequence>MISLDKLLEYYQADPDNDELALEVVAATASSGDIEAALDFLEKNTGKYGDDVRFQAWYAHLYIAQMKFEEAAKIYKKIFEKGIVSDSLRINYAYALFNAGNNPDALKILNDCSSVDPEHQILKVRCMSSQDDLSLAIDILVNLDVLEISEKIESERVGLLALLYLDNGNYVHAEKSALASLNIDKTNFDARLVIATLLLFKFKTDEASVAINSLYDDFPLVGRVLVIKALLEMYSNNIEFAISLYEKACKVMPFHCGSKVNLAWCYFLKGDLENAEDNFQASIELDKNFAEAYGGMSMIRASQQLWIEVKKLSKVALRLDSSCASALFSRAIYLDHIGKAKESELIMNGIVKFSSDATDKTIKDVVLERLSMRLR</sequence>
<dbReference type="PANTHER" id="PTHR44858:SF1">
    <property type="entry name" value="UDP-N-ACETYLGLUCOSAMINE--PEPTIDE N-ACETYLGLUCOSAMINYLTRANSFERASE SPINDLY-RELATED"/>
    <property type="match status" value="1"/>
</dbReference>
<dbReference type="InterPro" id="IPR011990">
    <property type="entry name" value="TPR-like_helical_dom_sf"/>
</dbReference>
<dbReference type="InterPro" id="IPR019734">
    <property type="entry name" value="TPR_rpt"/>
</dbReference>
<name>A0A7V7NPX7_9VIBR</name>
<evidence type="ECO:0000256" key="2">
    <source>
        <dbReference type="ARBA" id="ARBA00022803"/>
    </source>
</evidence>
<evidence type="ECO:0000256" key="1">
    <source>
        <dbReference type="ARBA" id="ARBA00022737"/>
    </source>
</evidence>
<protein>
    <recommendedName>
        <fullName evidence="5">Tetratricopeptide repeat protein</fullName>
    </recommendedName>
</protein>
<gene>
    <name evidence="3" type="ORF">F7Q91_22495</name>
</gene>
<evidence type="ECO:0000313" key="4">
    <source>
        <dbReference type="Proteomes" id="UP000423756"/>
    </source>
</evidence>
<keyword evidence="1" id="KW-0677">Repeat</keyword>
<dbReference type="SMART" id="SM00028">
    <property type="entry name" value="TPR"/>
    <property type="match status" value="4"/>
</dbReference>
<accession>A0A7V7NPX7</accession>
<evidence type="ECO:0000313" key="3">
    <source>
        <dbReference type="EMBL" id="KAB0470266.1"/>
    </source>
</evidence>
<dbReference type="GeneID" id="77343926"/>
<reference evidence="3 4" key="1">
    <citation type="submission" date="2019-09" db="EMBL/GenBank/DDBJ databases">
        <title>Draft genome sequences of 48 bacterial type strains from the CCUG.</title>
        <authorList>
            <person name="Tunovic T."/>
            <person name="Pineiro-Iglesias B."/>
            <person name="Unosson C."/>
            <person name="Inganas E."/>
            <person name="Ohlen M."/>
            <person name="Cardew S."/>
            <person name="Jensie-Markopoulos S."/>
            <person name="Salva-Serra F."/>
            <person name="Jaen-Luchoro D."/>
            <person name="Karlsson R."/>
            <person name="Svensson-Stadler L."/>
            <person name="Chun J."/>
            <person name="Moore E."/>
        </authorList>
    </citation>
    <scope>NUCLEOTIDE SEQUENCE [LARGE SCALE GENOMIC DNA]</scope>
    <source>
        <strain evidence="3 4">CCUG 48643</strain>
    </source>
</reference>
<dbReference type="Pfam" id="PF13181">
    <property type="entry name" value="TPR_8"/>
    <property type="match status" value="1"/>
</dbReference>
<keyword evidence="2" id="KW-0802">TPR repeat</keyword>